<dbReference type="SUPFAM" id="SSF50978">
    <property type="entry name" value="WD40 repeat-like"/>
    <property type="match status" value="1"/>
</dbReference>
<dbReference type="PANTHER" id="PTHR14205:SF15">
    <property type="entry name" value="EARP AND GARP COMPLEX-INTERACTING PROTEIN 1"/>
    <property type="match status" value="1"/>
</dbReference>
<dbReference type="GeneID" id="36400584"/>
<dbReference type="InterPro" id="IPR015943">
    <property type="entry name" value="WD40/YVTN_repeat-like_dom_sf"/>
</dbReference>
<feature type="repeat" description="WD" evidence="4">
    <location>
        <begin position="260"/>
        <end position="296"/>
    </location>
</feature>
<reference evidence="7" key="1">
    <citation type="submission" date="2014-09" db="EMBL/GenBank/DDBJ databases">
        <authorList>
            <person name="Sharma Rahul"/>
            <person name="Thines Marco"/>
        </authorList>
    </citation>
    <scope>NUCLEOTIDE SEQUENCE [LARGE SCALE GENOMIC DNA]</scope>
</reference>
<keyword evidence="2 4" id="KW-0853">WD repeat</keyword>
<dbReference type="STRING" id="4781.A0A0P1B335"/>
<dbReference type="RefSeq" id="XP_024584422.1">
    <property type="nucleotide sequence ID" value="XM_024719088.1"/>
</dbReference>
<dbReference type="InterPro" id="IPR036322">
    <property type="entry name" value="WD40_repeat_dom_sf"/>
</dbReference>
<proteinExistence type="inferred from homology"/>
<evidence type="ECO:0000259" key="5">
    <source>
        <dbReference type="Pfam" id="PF23609"/>
    </source>
</evidence>
<sequence>MFGGSSCSFSFGTKIRTLEPVVAEKDRSHFFVGTSTLNQPNQIYLVEVDDKGNSIITHQVCNHPGEVLCLVPSPHERELLVTCGKQQGQRAEASLWKLPDTSNLEEEKCAATNLKQLSVFPAQKLPVSEFAWDATNTTSTLASSHETLLRTWQLNEGSVEAQEKLELDVSMMGDTTKKGASALVWDPHHALQLTFALGRNVHTWDLRAKQERISVEDAHPTATLSLDFNPNKPHTLASGGDDGKLKFWDLRYAQKPLLVMNAHSHWVWSTKYHPQHDQLVLSGGSDSTLALWRVSSISSSPLVELDERDLMDETADGAAVADVLIRRVEEHEDAVYAARWTAGGDAWMFVSVSYDGRLAVNHVPSTEKYKILL</sequence>
<evidence type="ECO:0000256" key="3">
    <source>
        <dbReference type="ARBA" id="ARBA00022737"/>
    </source>
</evidence>
<dbReference type="Gene3D" id="2.130.10.10">
    <property type="entry name" value="YVTN repeat-like/Quinoprotein amine dehydrogenase"/>
    <property type="match status" value="1"/>
</dbReference>
<dbReference type="AlphaFoldDB" id="A0A0P1B335"/>
<feature type="domain" description="EIPR1-like beta-propeller" evidence="5">
    <location>
        <begin position="5"/>
        <end position="292"/>
    </location>
</feature>
<evidence type="ECO:0000313" key="6">
    <source>
        <dbReference type="EMBL" id="CEG48053.1"/>
    </source>
</evidence>
<dbReference type="InterPro" id="IPR059104">
    <property type="entry name" value="Beta-prop_EIPR1-like"/>
</dbReference>
<dbReference type="PROSITE" id="PS50082">
    <property type="entry name" value="WD_REPEATS_2"/>
    <property type="match status" value="2"/>
</dbReference>
<organism evidence="6 7">
    <name type="scientific">Plasmopara halstedii</name>
    <name type="common">Downy mildew of sunflower</name>
    <dbReference type="NCBI Taxonomy" id="4781"/>
    <lineage>
        <taxon>Eukaryota</taxon>
        <taxon>Sar</taxon>
        <taxon>Stramenopiles</taxon>
        <taxon>Oomycota</taxon>
        <taxon>Peronosporomycetes</taxon>
        <taxon>Peronosporales</taxon>
        <taxon>Peronosporaceae</taxon>
        <taxon>Plasmopara</taxon>
    </lineage>
</organism>
<evidence type="ECO:0000313" key="7">
    <source>
        <dbReference type="Proteomes" id="UP000054928"/>
    </source>
</evidence>
<dbReference type="Pfam" id="PF23609">
    <property type="entry name" value="Beta-prop_EIPR1"/>
    <property type="match status" value="1"/>
</dbReference>
<dbReference type="SMART" id="SM00320">
    <property type="entry name" value="WD40"/>
    <property type="match status" value="5"/>
</dbReference>
<dbReference type="PROSITE" id="PS00678">
    <property type="entry name" value="WD_REPEATS_1"/>
    <property type="match status" value="1"/>
</dbReference>
<keyword evidence="7" id="KW-1185">Reference proteome</keyword>
<dbReference type="PANTHER" id="PTHR14205">
    <property type="entry name" value="WD-REPEAT PROTEIN"/>
    <property type="match status" value="1"/>
</dbReference>
<protein>
    <submittedName>
        <fullName evidence="6">WD repeat protein TSSC1, WD repeat superfamily</fullName>
    </submittedName>
</protein>
<dbReference type="InterPro" id="IPR019775">
    <property type="entry name" value="WD40_repeat_CS"/>
</dbReference>
<accession>A0A0P1B335</accession>
<keyword evidence="3" id="KW-0677">Repeat</keyword>
<evidence type="ECO:0000256" key="4">
    <source>
        <dbReference type="PROSITE-ProRule" id="PRU00221"/>
    </source>
</evidence>
<dbReference type="InterPro" id="IPR040323">
    <property type="entry name" value="EIPR1"/>
</dbReference>
<evidence type="ECO:0000256" key="1">
    <source>
        <dbReference type="ARBA" id="ARBA00005672"/>
    </source>
</evidence>
<name>A0A0P1B335_PLAHL</name>
<dbReference type="GO" id="GO:0016567">
    <property type="term" value="P:protein ubiquitination"/>
    <property type="evidence" value="ECO:0007669"/>
    <property type="project" value="TreeGrafter"/>
</dbReference>
<dbReference type="InterPro" id="IPR001680">
    <property type="entry name" value="WD40_rpt"/>
</dbReference>
<feature type="repeat" description="WD" evidence="4">
    <location>
        <begin position="216"/>
        <end position="251"/>
    </location>
</feature>
<dbReference type="OMA" id="HQFLALH"/>
<dbReference type="Proteomes" id="UP000054928">
    <property type="component" value="Unassembled WGS sequence"/>
</dbReference>
<dbReference type="EMBL" id="CCYD01002887">
    <property type="protein sequence ID" value="CEG48053.1"/>
    <property type="molecule type" value="Genomic_DNA"/>
</dbReference>
<dbReference type="PROSITE" id="PS50294">
    <property type="entry name" value="WD_REPEATS_REGION"/>
    <property type="match status" value="2"/>
</dbReference>
<comment type="similarity">
    <text evidence="1">Belongs to the WD repeat EIPR1 family.</text>
</comment>
<evidence type="ECO:0000256" key="2">
    <source>
        <dbReference type="ARBA" id="ARBA00022574"/>
    </source>
</evidence>
<dbReference type="OrthoDB" id="196957at2759"/>